<dbReference type="OrthoDB" id="6380398at2759"/>
<evidence type="ECO:0000313" key="10">
    <source>
        <dbReference type="Proteomes" id="UP000749559"/>
    </source>
</evidence>
<comment type="subcellular location">
    <subcellularLocation>
        <location evidence="1">Secreted</location>
    </subcellularLocation>
</comment>
<dbReference type="GO" id="GO:0005615">
    <property type="term" value="C:extracellular space"/>
    <property type="evidence" value="ECO:0007669"/>
    <property type="project" value="TreeGrafter"/>
</dbReference>
<keyword evidence="10" id="KW-1185">Reference proteome</keyword>
<proteinExistence type="predicted"/>
<evidence type="ECO:0000256" key="7">
    <source>
        <dbReference type="ARBA" id="ARBA00022859"/>
    </source>
</evidence>
<dbReference type="InterPro" id="IPR001254">
    <property type="entry name" value="Trypsin_dom"/>
</dbReference>
<dbReference type="InterPro" id="IPR001314">
    <property type="entry name" value="Peptidase_S1A"/>
</dbReference>
<evidence type="ECO:0000256" key="6">
    <source>
        <dbReference type="ARBA" id="ARBA00022825"/>
    </source>
</evidence>
<accession>A0A8J1TCS0</accession>
<dbReference type="CDD" id="cd00190">
    <property type="entry name" value="Tryp_SPc"/>
    <property type="match status" value="1"/>
</dbReference>
<dbReference type="EMBL" id="CAIIXF020000011">
    <property type="protein sequence ID" value="CAH1799123.1"/>
    <property type="molecule type" value="Genomic_DNA"/>
</dbReference>
<keyword evidence="8" id="KW-1015">Disulfide bond</keyword>
<dbReference type="InterPro" id="IPR043504">
    <property type="entry name" value="Peptidase_S1_PA_chymotrypsin"/>
</dbReference>
<keyword evidence="5" id="KW-0378">Hydrolase</keyword>
<dbReference type="InterPro" id="IPR018114">
    <property type="entry name" value="TRYPSIN_HIS"/>
</dbReference>
<keyword evidence="6" id="KW-0720">Serine protease</keyword>
<gene>
    <name evidence="9" type="ORF">OFUS_LOCUS23176</name>
</gene>
<evidence type="ECO:0000256" key="1">
    <source>
        <dbReference type="ARBA" id="ARBA00004613"/>
    </source>
</evidence>
<dbReference type="InterPro" id="IPR036465">
    <property type="entry name" value="vWFA_dom_sf"/>
</dbReference>
<organism evidence="9 10">
    <name type="scientific">Owenia fusiformis</name>
    <name type="common">Polychaete worm</name>
    <dbReference type="NCBI Taxonomy" id="6347"/>
    <lineage>
        <taxon>Eukaryota</taxon>
        <taxon>Metazoa</taxon>
        <taxon>Spiralia</taxon>
        <taxon>Lophotrochozoa</taxon>
        <taxon>Annelida</taxon>
        <taxon>Polychaeta</taxon>
        <taxon>Sedentaria</taxon>
        <taxon>Canalipalpata</taxon>
        <taxon>Sabellida</taxon>
        <taxon>Oweniida</taxon>
        <taxon>Oweniidae</taxon>
        <taxon>Owenia</taxon>
    </lineage>
</organism>
<dbReference type="InterPro" id="IPR002035">
    <property type="entry name" value="VWF_A"/>
</dbReference>
<dbReference type="PRINTS" id="PR00722">
    <property type="entry name" value="CHYMOTRYPSIN"/>
</dbReference>
<reference evidence="9" key="1">
    <citation type="submission" date="2022-03" db="EMBL/GenBank/DDBJ databases">
        <authorList>
            <person name="Martin C."/>
        </authorList>
    </citation>
    <scope>NUCLEOTIDE SEQUENCE</scope>
</reference>
<protein>
    <submittedName>
        <fullName evidence="9">Uncharacterized protein</fullName>
    </submittedName>
</protein>
<dbReference type="PROSITE" id="PS50234">
    <property type="entry name" value="VWFA"/>
    <property type="match status" value="1"/>
</dbReference>
<comment type="caution">
    <text evidence="9">The sequence shown here is derived from an EMBL/GenBank/DDBJ whole genome shotgun (WGS) entry which is preliminary data.</text>
</comment>
<dbReference type="Proteomes" id="UP000749559">
    <property type="component" value="Unassembled WGS sequence"/>
</dbReference>
<dbReference type="Gene3D" id="3.40.50.410">
    <property type="entry name" value="von Willebrand factor, type A domain"/>
    <property type="match status" value="1"/>
</dbReference>
<dbReference type="PROSITE" id="PS00135">
    <property type="entry name" value="TRYPSIN_SER"/>
    <property type="match status" value="1"/>
</dbReference>
<dbReference type="InterPro" id="IPR009003">
    <property type="entry name" value="Peptidase_S1_PA"/>
</dbReference>
<name>A0A8J1TCS0_OWEFU</name>
<evidence type="ECO:0000256" key="4">
    <source>
        <dbReference type="ARBA" id="ARBA00022670"/>
    </source>
</evidence>
<dbReference type="AlphaFoldDB" id="A0A8J1TCS0"/>
<dbReference type="PANTHER" id="PTHR24264:SF65">
    <property type="entry name" value="SRCR DOMAIN-CONTAINING PROTEIN"/>
    <property type="match status" value="1"/>
</dbReference>
<dbReference type="SUPFAM" id="SSF53300">
    <property type="entry name" value="vWA-like"/>
    <property type="match status" value="1"/>
</dbReference>
<evidence type="ECO:0000313" key="9">
    <source>
        <dbReference type="EMBL" id="CAH1799123.1"/>
    </source>
</evidence>
<dbReference type="PROSITE" id="PS50240">
    <property type="entry name" value="TRYPSIN_DOM"/>
    <property type="match status" value="1"/>
</dbReference>
<dbReference type="SMART" id="SM00020">
    <property type="entry name" value="Tryp_SPc"/>
    <property type="match status" value="1"/>
</dbReference>
<dbReference type="PROSITE" id="PS00134">
    <property type="entry name" value="TRYPSIN_HIS"/>
    <property type="match status" value="1"/>
</dbReference>
<dbReference type="InterPro" id="IPR033116">
    <property type="entry name" value="TRYPSIN_SER"/>
</dbReference>
<feature type="non-terminal residue" evidence="9">
    <location>
        <position position="493"/>
    </location>
</feature>
<dbReference type="SUPFAM" id="SSF50494">
    <property type="entry name" value="Trypsin-like serine proteases"/>
    <property type="match status" value="1"/>
</dbReference>
<evidence type="ECO:0000256" key="2">
    <source>
        <dbReference type="ARBA" id="ARBA00022525"/>
    </source>
</evidence>
<dbReference type="PANTHER" id="PTHR24264">
    <property type="entry name" value="TRYPSIN-RELATED"/>
    <property type="match status" value="1"/>
</dbReference>
<dbReference type="Pfam" id="PF00089">
    <property type="entry name" value="Trypsin"/>
    <property type="match status" value="1"/>
</dbReference>
<evidence type="ECO:0000256" key="3">
    <source>
        <dbReference type="ARBA" id="ARBA00022588"/>
    </source>
</evidence>
<keyword evidence="3" id="KW-0399">Innate immunity</keyword>
<dbReference type="GO" id="GO:0045087">
    <property type="term" value="P:innate immune response"/>
    <property type="evidence" value="ECO:0007669"/>
    <property type="project" value="UniProtKB-KW"/>
</dbReference>
<evidence type="ECO:0000256" key="8">
    <source>
        <dbReference type="ARBA" id="ARBA00023157"/>
    </source>
</evidence>
<sequence length="493" mass="55673">YTAMKTAFVSSLLILCLSMTDSQPPGLGQPPGLVPPPGLPCFNLMLVFDVSCEWDDTAFVNAVNFSVGLIKKIMSVSRHPENAPLKVGVIAFDKRVKLYLGMEPYEAYIAGLYKLIKQIMSTKRKCKTKTDIALRSLYENHMEIESTKVCGKRAMAAILFTDGLTDSKSVKNIDNVLNDVVLFHIDLFTVQINMSRKNEKVLHSIIPKLQISNAKRYFDIKGPVANKKYNFRAKRFFDIRNKSTMEDIVAEFKREQPFPPNMVYHLGAPDLGFESEPHCWPWFAAIQRRDKFHPMGWVNFCGGSLLNDGWVLTAAHCFKRKKEEDLRIVLGKHDLTKIEEGEAAYNISMIKAHGRNDIALVKLDGIPDIKFRRIKPAKLPDRKAKKALLDYVNNHGRFSVIGFGVITKSTWGRQSEVLREISLKSQPLDQCKKTYDDKDTRRLFSVRERVTADTICAGGLRFDACKGDSGGPLMSNMTGEWLVYGLVRSGPPE</sequence>
<keyword evidence="7" id="KW-0391">Immunity</keyword>
<dbReference type="Gene3D" id="2.40.10.10">
    <property type="entry name" value="Trypsin-like serine proteases"/>
    <property type="match status" value="1"/>
</dbReference>
<dbReference type="GO" id="GO:0006508">
    <property type="term" value="P:proteolysis"/>
    <property type="evidence" value="ECO:0007669"/>
    <property type="project" value="UniProtKB-KW"/>
</dbReference>
<feature type="non-terminal residue" evidence="9">
    <location>
        <position position="1"/>
    </location>
</feature>
<dbReference type="GO" id="GO:0004252">
    <property type="term" value="F:serine-type endopeptidase activity"/>
    <property type="evidence" value="ECO:0007669"/>
    <property type="project" value="InterPro"/>
</dbReference>
<dbReference type="InterPro" id="IPR050127">
    <property type="entry name" value="Serine_Proteases_S1"/>
</dbReference>
<dbReference type="Pfam" id="PF00092">
    <property type="entry name" value="VWA"/>
    <property type="match status" value="1"/>
</dbReference>
<keyword evidence="4" id="KW-0645">Protease</keyword>
<keyword evidence="2" id="KW-0964">Secreted</keyword>
<evidence type="ECO:0000256" key="5">
    <source>
        <dbReference type="ARBA" id="ARBA00022801"/>
    </source>
</evidence>